<name>A0ABQ0F1N1_APOSI</name>
<dbReference type="SUPFAM" id="SSF54695">
    <property type="entry name" value="POZ domain"/>
    <property type="match status" value="1"/>
</dbReference>
<dbReference type="InterPro" id="IPR017096">
    <property type="entry name" value="BTB-kelch_protein"/>
</dbReference>
<dbReference type="Gene3D" id="1.25.40.420">
    <property type="match status" value="1"/>
</dbReference>
<keyword evidence="1" id="KW-0880">Kelch repeat</keyword>
<keyword evidence="2" id="KW-0677">Repeat</keyword>
<accession>A0ABQ0F1N1</accession>
<dbReference type="PROSITE" id="PS50097">
    <property type="entry name" value="BTB"/>
    <property type="match status" value="1"/>
</dbReference>
<dbReference type="Pfam" id="PF00651">
    <property type="entry name" value="BTB"/>
    <property type="match status" value="1"/>
</dbReference>
<sequence>METPPLPPACTKQGHQKPLDSKDENPEKHCPLTVNPWHMKKAFKVMNELRSQNLLCDVTIVAEDMEIPAHRVVLAACSPYFHAMFTGEMSESRAKRVRIKEVDGWTLRMLIDYVYTAEIQVTEENVQVLLPAAGLLQLQDVKKTCCEFLESQLHPVNCLGIRAFADMHACTDLLNKANTYAEQHFADVVLSEEFLNLGIEQVCSLISSDKLTISSEEKVFEAVIAWVNHDKDVRQEFMARLMEHVRLPLLPREYLVQPVFFHTSGYPSQALSAPFPQRVEEEALVKNSSACKDYLIEAMKYHLLPTEQRMLMKSVRTRLRTPMNLPKLMVVVGGQAPKAIRSVECYDFKEERWHQVAELPSRRCRAGMVYMAGLVFAVGGFNGSLRVRTVDSYDPVKDQWTSVANMRDRRSTLGAAVLNGLLYAVGGFDGSTGLSSVEAYNIKSNEWFHVAPMNTRRSSVGVGVVGGLLYAVGGYDGASRQCLSTVECYNATANEWTYIAEMSTRRSGAGVGVLNNLLYAVGGHDGPLVRKSVEVYDPTTNAWRQVADMNMCRRNAGVCAVNGLLYVVGGDDGSCNLASVEYYNPTTDKWTVVSSCMSTGRSYAEGSQLLINHYEPEGHFQRIIPREPGVSKYF</sequence>
<evidence type="ECO:0000256" key="3">
    <source>
        <dbReference type="SAM" id="MobiDB-lite"/>
    </source>
</evidence>
<dbReference type="SMART" id="SM00612">
    <property type="entry name" value="Kelch"/>
    <property type="match status" value="6"/>
</dbReference>
<evidence type="ECO:0000256" key="1">
    <source>
        <dbReference type="ARBA" id="ARBA00022441"/>
    </source>
</evidence>
<organism evidence="5 6">
    <name type="scientific">Apodemus speciosus</name>
    <name type="common">Large Japanese field mouse</name>
    <dbReference type="NCBI Taxonomy" id="105296"/>
    <lineage>
        <taxon>Eukaryota</taxon>
        <taxon>Metazoa</taxon>
        <taxon>Chordata</taxon>
        <taxon>Craniata</taxon>
        <taxon>Vertebrata</taxon>
        <taxon>Euteleostomi</taxon>
        <taxon>Mammalia</taxon>
        <taxon>Eutheria</taxon>
        <taxon>Euarchontoglires</taxon>
        <taxon>Glires</taxon>
        <taxon>Rodentia</taxon>
        <taxon>Myomorpha</taxon>
        <taxon>Muroidea</taxon>
        <taxon>Muridae</taxon>
        <taxon>Murinae</taxon>
        <taxon>Apodemus</taxon>
    </lineage>
</organism>
<evidence type="ECO:0000313" key="6">
    <source>
        <dbReference type="Proteomes" id="UP001623349"/>
    </source>
</evidence>
<dbReference type="Gene3D" id="2.120.10.80">
    <property type="entry name" value="Kelch-type beta propeller"/>
    <property type="match status" value="1"/>
</dbReference>
<feature type="region of interest" description="Disordered" evidence="3">
    <location>
        <begin position="1"/>
        <end position="29"/>
    </location>
</feature>
<evidence type="ECO:0000259" key="4">
    <source>
        <dbReference type="PROSITE" id="PS50097"/>
    </source>
</evidence>
<dbReference type="SUPFAM" id="SSF117281">
    <property type="entry name" value="Kelch motif"/>
    <property type="match status" value="1"/>
</dbReference>
<comment type="caution">
    <text evidence="5">The sequence shown here is derived from an EMBL/GenBank/DDBJ whole genome shotgun (WGS) entry which is preliminary data.</text>
</comment>
<dbReference type="InterPro" id="IPR011705">
    <property type="entry name" value="BACK"/>
</dbReference>
<dbReference type="InterPro" id="IPR000210">
    <property type="entry name" value="BTB/POZ_dom"/>
</dbReference>
<dbReference type="InterPro" id="IPR015915">
    <property type="entry name" value="Kelch-typ_b-propeller"/>
</dbReference>
<dbReference type="PANTHER" id="PTHR24412">
    <property type="entry name" value="KELCH PROTEIN"/>
    <property type="match status" value="1"/>
</dbReference>
<reference evidence="5 6" key="1">
    <citation type="submission" date="2024-08" db="EMBL/GenBank/DDBJ databases">
        <title>The draft genome of Apodemus speciosus.</title>
        <authorList>
            <person name="Nabeshima K."/>
            <person name="Suzuki S."/>
            <person name="Onuma M."/>
        </authorList>
    </citation>
    <scope>NUCLEOTIDE SEQUENCE [LARGE SCALE GENOMIC DNA]</scope>
    <source>
        <strain evidence="5">IB14-021</strain>
    </source>
</reference>
<proteinExistence type="predicted"/>
<dbReference type="PIRSF" id="PIRSF037037">
    <property type="entry name" value="Kelch-like_protein_gigaxonin"/>
    <property type="match status" value="1"/>
</dbReference>
<dbReference type="Gene3D" id="3.30.710.10">
    <property type="entry name" value="Potassium Channel Kv1.1, Chain A"/>
    <property type="match status" value="1"/>
</dbReference>
<dbReference type="SMART" id="SM00225">
    <property type="entry name" value="BTB"/>
    <property type="match status" value="1"/>
</dbReference>
<dbReference type="InterPro" id="IPR006652">
    <property type="entry name" value="Kelch_1"/>
</dbReference>
<dbReference type="PANTHER" id="PTHR24412:SF155">
    <property type="entry name" value="KELCH-LIKE PROTEIN 2"/>
    <property type="match status" value="1"/>
</dbReference>
<dbReference type="EMBL" id="BAAFST010000008">
    <property type="protein sequence ID" value="GAB1293192.1"/>
    <property type="molecule type" value="Genomic_DNA"/>
</dbReference>
<feature type="compositionally biased region" description="Basic and acidic residues" evidence="3">
    <location>
        <begin position="17"/>
        <end position="29"/>
    </location>
</feature>
<dbReference type="CDD" id="cd18338">
    <property type="entry name" value="BTB_POZ_KLHL2_Mayven"/>
    <property type="match status" value="1"/>
</dbReference>
<dbReference type="Proteomes" id="UP001623349">
    <property type="component" value="Unassembled WGS sequence"/>
</dbReference>
<dbReference type="InterPro" id="IPR044072">
    <property type="entry name" value="KLHL2_BTB/POZ"/>
</dbReference>
<feature type="domain" description="BTB" evidence="4">
    <location>
        <begin position="56"/>
        <end position="123"/>
    </location>
</feature>
<evidence type="ECO:0000313" key="5">
    <source>
        <dbReference type="EMBL" id="GAB1293192.1"/>
    </source>
</evidence>
<dbReference type="Pfam" id="PF01344">
    <property type="entry name" value="Kelch_1"/>
    <property type="match status" value="6"/>
</dbReference>
<dbReference type="InterPro" id="IPR011333">
    <property type="entry name" value="SKP1/BTB/POZ_sf"/>
</dbReference>
<keyword evidence="6" id="KW-1185">Reference proteome</keyword>
<dbReference type="Pfam" id="PF07707">
    <property type="entry name" value="BACK"/>
    <property type="match status" value="1"/>
</dbReference>
<dbReference type="SMART" id="SM00875">
    <property type="entry name" value="BACK"/>
    <property type="match status" value="1"/>
</dbReference>
<gene>
    <name evidence="5" type="ORF">APTSU1_000842300</name>
</gene>
<evidence type="ECO:0000256" key="2">
    <source>
        <dbReference type="ARBA" id="ARBA00022737"/>
    </source>
</evidence>
<protein>
    <submittedName>
        <fullName evidence="5">Kelch-like protein 2</fullName>
    </submittedName>
</protein>